<dbReference type="Gene3D" id="1.10.730.10">
    <property type="entry name" value="Isoleucyl-tRNA Synthetase, Domain 1"/>
    <property type="match status" value="1"/>
</dbReference>
<dbReference type="Proteomes" id="UP000230605">
    <property type="component" value="Chromosome 6"/>
</dbReference>
<dbReference type="InterPro" id="IPR035684">
    <property type="entry name" value="ArgRS_core"/>
</dbReference>
<dbReference type="Pfam" id="PF00750">
    <property type="entry name" value="tRNA-synt_1d"/>
    <property type="match status" value="2"/>
</dbReference>
<dbReference type="GO" id="GO:0032543">
    <property type="term" value="P:mitochondrial translation"/>
    <property type="evidence" value="ECO:0007669"/>
    <property type="project" value="TreeGrafter"/>
</dbReference>
<dbReference type="GO" id="GO:0004814">
    <property type="term" value="F:arginine-tRNA ligase activity"/>
    <property type="evidence" value="ECO:0007669"/>
    <property type="project" value="UniProtKB-EC"/>
</dbReference>
<proteinExistence type="inferred from homology"/>
<evidence type="ECO:0000313" key="14">
    <source>
        <dbReference type="Proteomes" id="UP000230605"/>
    </source>
</evidence>
<dbReference type="SUPFAM" id="SSF55190">
    <property type="entry name" value="Arginyl-tRNA synthetase (ArgRS), N-terminal 'additional' domain"/>
    <property type="match status" value="1"/>
</dbReference>
<keyword evidence="6 9" id="KW-0648">Protein biosynthesis</keyword>
<dbReference type="InterPro" id="IPR008909">
    <property type="entry name" value="DALR_anticod-bd"/>
</dbReference>
<protein>
    <recommendedName>
        <fullName evidence="2">arginine--tRNA ligase</fullName>
        <ecNumber evidence="2">6.1.1.19</ecNumber>
    </recommendedName>
</protein>
<dbReference type="GO" id="GO:0005739">
    <property type="term" value="C:mitochondrion"/>
    <property type="evidence" value="ECO:0007669"/>
    <property type="project" value="TreeGrafter"/>
</dbReference>
<dbReference type="GO" id="GO:0005524">
    <property type="term" value="F:ATP binding"/>
    <property type="evidence" value="ECO:0007669"/>
    <property type="project" value="UniProtKB-KW"/>
</dbReference>
<dbReference type="SUPFAM" id="SSF47323">
    <property type="entry name" value="Anticodon-binding domain of a subclass of class I aminoacyl-tRNA synthetases"/>
    <property type="match status" value="1"/>
</dbReference>
<dbReference type="Pfam" id="PF03485">
    <property type="entry name" value="Arg_tRNA_synt_N"/>
    <property type="match status" value="1"/>
</dbReference>
<dbReference type="Gene3D" id="3.30.1360.70">
    <property type="entry name" value="Arginyl tRNA synthetase N-terminal domain"/>
    <property type="match status" value="1"/>
</dbReference>
<evidence type="ECO:0000256" key="4">
    <source>
        <dbReference type="ARBA" id="ARBA00022741"/>
    </source>
</evidence>
<comment type="similarity">
    <text evidence="1 9">Belongs to the class-I aminoacyl-tRNA synthetase family.</text>
</comment>
<evidence type="ECO:0000259" key="11">
    <source>
        <dbReference type="SMART" id="SM00836"/>
    </source>
</evidence>
<feature type="compositionally biased region" description="Basic and acidic residues" evidence="10">
    <location>
        <begin position="318"/>
        <end position="334"/>
    </location>
</feature>
<keyword evidence="7 9" id="KW-0030">Aminoacyl-tRNA synthetase</keyword>
<keyword evidence="4 9" id="KW-0547">Nucleotide-binding</keyword>
<name>A0A2G5HQ29_CERBT</name>
<evidence type="ECO:0000256" key="7">
    <source>
        <dbReference type="ARBA" id="ARBA00023146"/>
    </source>
</evidence>
<keyword evidence="5 9" id="KW-0067">ATP-binding</keyword>
<dbReference type="InterPro" id="IPR014729">
    <property type="entry name" value="Rossmann-like_a/b/a_fold"/>
</dbReference>
<dbReference type="Gene3D" id="3.40.50.620">
    <property type="entry name" value="HUPs"/>
    <property type="match status" value="1"/>
</dbReference>
<dbReference type="InterPro" id="IPR001278">
    <property type="entry name" value="Arg-tRNA-ligase"/>
</dbReference>
<dbReference type="OrthoDB" id="68056at2759"/>
<evidence type="ECO:0000313" key="13">
    <source>
        <dbReference type="EMBL" id="PIA94644.1"/>
    </source>
</evidence>
<organism evidence="13 14">
    <name type="scientific">Cercospora beticola</name>
    <name type="common">Sugarbeet leaf spot fungus</name>
    <dbReference type="NCBI Taxonomy" id="122368"/>
    <lineage>
        <taxon>Eukaryota</taxon>
        <taxon>Fungi</taxon>
        <taxon>Dikarya</taxon>
        <taxon>Ascomycota</taxon>
        <taxon>Pezizomycotina</taxon>
        <taxon>Dothideomycetes</taxon>
        <taxon>Dothideomycetidae</taxon>
        <taxon>Mycosphaerellales</taxon>
        <taxon>Mycosphaerellaceae</taxon>
        <taxon>Cercospora</taxon>
    </lineage>
</organism>
<dbReference type="CDD" id="cd07956">
    <property type="entry name" value="Anticodon_Ia_Arg"/>
    <property type="match status" value="1"/>
</dbReference>
<reference evidence="13 14" key="1">
    <citation type="submission" date="2015-10" db="EMBL/GenBank/DDBJ databases">
        <title>The cercosporin biosynthetic gene cluster was horizontally transferred to several fungal lineages and shown to be expanded in Cercospora beticola based on microsynteny with recipient genomes.</title>
        <authorList>
            <person name="De Jonge R."/>
            <person name="Ebert M.K."/>
            <person name="Suttle J.C."/>
            <person name="Jurick Ii W.M."/>
            <person name="Secor G.A."/>
            <person name="Thomma B.P."/>
            <person name="Van De Peer Y."/>
            <person name="Bolton M.D."/>
        </authorList>
    </citation>
    <scope>NUCLEOTIDE SEQUENCE [LARGE SCALE GENOMIC DNA]</scope>
    <source>
        <strain evidence="13 14">09-40</strain>
    </source>
</reference>
<dbReference type="EMBL" id="LKMD01000104">
    <property type="protein sequence ID" value="PIA94644.1"/>
    <property type="molecule type" value="Genomic_DNA"/>
</dbReference>
<dbReference type="Pfam" id="PF05746">
    <property type="entry name" value="DALR_1"/>
    <property type="match status" value="1"/>
</dbReference>
<evidence type="ECO:0000256" key="9">
    <source>
        <dbReference type="RuleBase" id="RU363038"/>
    </source>
</evidence>
<dbReference type="AlphaFoldDB" id="A0A2G5HQ29"/>
<dbReference type="SMART" id="SM01016">
    <property type="entry name" value="Arg_tRNA_synt_N"/>
    <property type="match status" value="1"/>
</dbReference>
<comment type="catalytic activity">
    <reaction evidence="8">
        <text>tRNA(Arg) + L-arginine + ATP = L-arginyl-tRNA(Arg) + AMP + diphosphate</text>
        <dbReference type="Rhea" id="RHEA:20301"/>
        <dbReference type="Rhea" id="RHEA-COMP:9658"/>
        <dbReference type="Rhea" id="RHEA-COMP:9673"/>
        <dbReference type="ChEBI" id="CHEBI:30616"/>
        <dbReference type="ChEBI" id="CHEBI:32682"/>
        <dbReference type="ChEBI" id="CHEBI:33019"/>
        <dbReference type="ChEBI" id="CHEBI:78442"/>
        <dbReference type="ChEBI" id="CHEBI:78513"/>
        <dbReference type="ChEBI" id="CHEBI:456215"/>
        <dbReference type="EC" id="6.1.1.19"/>
    </reaction>
</comment>
<dbReference type="InterPro" id="IPR005148">
    <property type="entry name" value="Arg-tRNA-synth_N"/>
</dbReference>
<dbReference type="GO" id="GO:0006420">
    <property type="term" value="P:arginyl-tRNA aminoacylation"/>
    <property type="evidence" value="ECO:0007669"/>
    <property type="project" value="InterPro"/>
</dbReference>
<sequence>MRCSNPASTCSTLWTVARPNRTAFPKAIATRHAAHWRGRPGQKFLFNTFSHHRHTYVPWTPPKMALSNGNHRQVADLSQITSKLQALGISELPKPEGVLLHPQRNPVDIYRAVIVDQLQKITGAAPEIIKNAVAWTQDLKHGDLVLPVPALRLKGKKPDELAAEIAEKFDSPLIEKPTVEKTSVKFFFKPEPLAKFVIPAIHQQKGNYGFNPTLGLEDPSNPESRHKKIIVEYSSPNVAKEFHTGHLRSTIIGGFLIKMFERAGWEAVSMNYLGDWGKQYGILSEGFEKYGNEEELLKDPVKHLNSVYVKINQDNSEEQKPAKILTEKKTELENLKNPPKPKKPAKGKEAEAPAPPKWTEEQEQELQKVTAELEKVQQELVDKPSIDERARRFFKRMVDGDPDALRNWQKFRDESIKAYEGMYSRLNIKFDDYSGESTVKVEDMEKVAQILAEKNISEDSKGAVIVDLTKHGAPTLGKTLVKKRDGTSLYLTRDLAANLERYEKYHFDHMIYVIASQQDVHVKQMFTILKLMGPPYSDVVAKCSNISFGMVKDPKGQTMSTRKGTVISLADSLDAAKDFMHDVMRRNVEKYKQVEDPEATADTLAISAIMVQDYSGKMVNGYNFDLEKMCSFEGDTGPYLQYSHARLCSIKRKAEVSEEEMLKADLSLITAKEGVSLIRSLAQWPDVFLNTYKTQEPVTVLTYLFKMTHLLSSCYDAVDRSNKNAKTLSVMYAESPEKKIALMAMYEAARIVLNNGMQLLGLSPVQRM</sequence>
<evidence type="ECO:0000256" key="3">
    <source>
        <dbReference type="ARBA" id="ARBA00022598"/>
    </source>
</evidence>
<dbReference type="FunFam" id="1.10.730.10:FF:000006">
    <property type="entry name" value="Arginyl-tRNA synthetase 2, mitochondrial"/>
    <property type="match status" value="1"/>
</dbReference>
<evidence type="ECO:0000256" key="1">
    <source>
        <dbReference type="ARBA" id="ARBA00005594"/>
    </source>
</evidence>
<dbReference type="InterPro" id="IPR036695">
    <property type="entry name" value="Arg-tRNA-synth_N_sf"/>
</dbReference>
<feature type="domain" description="Arginyl tRNA synthetase N-terminal" evidence="12">
    <location>
        <begin position="108"/>
        <end position="188"/>
    </location>
</feature>
<gene>
    <name evidence="13" type="ORF">CB0940_08889</name>
</gene>
<feature type="region of interest" description="Disordered" evidence="10">
    <location>
        <begin position="318"/>
        <end position="365"/>
    </location>
</feature>
<dbReference type="PANTHER" id="PTHR11956:SF11">
    <property type="entry name" value="ARGININE--TRNA LIGASE, MITOCHONDRIAL-RELATED"/>
    <property type="match status" value="1"/>
</dbReference>
<evidence type="ECO:0000259" key="12">
    <source>
        <dbReference type="SMART" id="SM01016"/>
    </source>
</evidence>
<dbReference type="PANTHER" id="PTHR11956">
    <property type="entry name" value="ARGINYL-TRNA SYNTHETASE"/>
    <property type="match status" value="1"/>
</dbReference>
<dbReference type="SUPFAM" id="SSF52374">
    <property type="entry name" value="Nucleotidylyl transferase"/>
    <property type="match status" value="1"/>
</dbReference>
<evidence type="ECO:0000256" key="2">
    <source>
        <dbReference type="ARBA" id="ARBA00012837"/>
    </source>
</evidence>
<evidence type="ECO:0000256" key="5">
    <source>
        <dbReference type="ARBA" id="ARBA00022840"/>
    </source>
</evidence>
<dbReference type="NCBIfam" id="TIGR00456">
    <property type="entry name" value="argS"/>
    <property type="match status" value="1"/>
</dbReference>
<evidence type="ECO:0000256" key="10">
    <source>
        <dbReference type="SAM" id="MobiDB-lite"/>
    </source>
</evidence>
<dbReference type="SMART" id="SM00836">
    <property type="entry name" value="DALR_1"/>
    <property type="match status" value="1"/>
</dbReference>
<evidence type="ECO:0000256" key="8">
    <source>
        <dbReference type="ARBA" id="ARBA00049339"/>
    </source>
</evidence>
<evidence type="ECO:0000256" key="6">
    <source>
        <dbReference type="ARBA" id="ARBA00022917"/>
    </source>
</evidence>
<dbReference type="EC" id="6.1.1.19" evidence="2"/>
<keyword evidence="3 9" id="KW-0436">Ligase</keyword>
<accession>A0A2G5HQ29</accession>
<dbReference type="InterPro" id="IPR009080">
    <property type="entry name" value="tRNAsynth_Ia_anticodon-bd"/>
</dbReference>
<dbReference type="PRINTS" id="PR01038">
    <property type="entry name" value="TRNASYNTHARG"/>
</dbReference>
<feature type="domain" description="DALR anticodon binding" evidence="11">
    <location>
        <begin position="640"/>
        <end position="768"/>
    </location>
</feature>
<comment type="caution">
    <text evidence="13">The sequence shown here is derived from an EMBL/GenBank/DDBJ whole genome shotgun (WGS) entry which is preliminary data.</text>
</comment>